<dbReference type="PANTHER" id="PTHR38033:SF1">
    <property type="entry name" value="DOTU FAMILY TYPE IV_VI SECRETION SYSTEM PROTEIN"/>
    <property type="match status" value="1"/>
</dbReference>
<dbReference type="Gene3D" id="1.25.40.590">
    <property type="entry name" value="Type IV / VI secretion system, DotU"/>
    <property type="match status" value="1"/>
</dbReference>
<dbReference type="OrthoDB" id="345640at2"/>
<name>A0A372IQZ4_9BACT</name>
<feature type="transmembrane region" description="Helical" evidence="1">
    <location>
        <begin position="190"/>
        <end position="209"/>
    </location>
</feature>
<proteinExistence type="predicted"/>
<dbReference type="RefSeq" id="WP_117298083.1">
    <property type="nucleotide sequence ID" value="NZ_QVQT02000002.1"/>
</dbReference>
<keyword evidence="4" id="KW-1185">Reference proteome</keyword>
<dbReference type="AlphaFoldDB" id="A0A372IQZ4"/>
<protein>
    <submittedName>
        <fullName evidence="3">DotU family type IV/VI secretion system protein</fullName>
    </submittedName>
</protein>
<comment type="caution">
    <text evidence="3">The sequence shown here is derived from an EMBL/GenBank/DDBJ whole genome shotgun (WGS) entry which is preliminary data.</text>
</comment>
<organism evidence="3 4">
    <name type="scientific">Paracidobacterium acidisoli</name>
    <dbReference type="NCBI Taxonomy" id="2303751"/>
    <lineage>
        <taxon>Bacteria</taxon>
        <taxon>Pseudomonadati</taxon>
        <taxon>Acidobacteriota</taxon>
        <taxon>Terriglobia</taxon>
        <taxon>Terriglobales</taxon>
        <taxon>Acidobacteriaceae</taxon>
        <taxon>Paracidobacterium</taxon>
    </lineage>
</organism>
<accession>A0A372IQZ4</accession>
<evidence type="ECO:0000256" key="1">
    <source>
        <dbReference type="SAM" id="Phobius"/>
    </source>
</evidence>
<dbReference type="EMBL" id="QVQT01000002">
    <property type="protein sequence ID" value="RFU17335.1"/>
    <property type="molecule type" value="Genomic_DNA"/>
</dbReference>
<reference evidence="3 4" key="1">
    <citation type="submission" date="2018-08" db="EMBL/GenBank/DDBJ databases">
        <title>Acidipila sp. 4G-K13, an acidobacterium isolated from forest soil.</title>
        <authorList>
            <person name="Gao Z.-H."/>
            <person name="Qiu L.-H."/>
        </authorList>
    </citation>
    <scope>NUCLEOTIDE SEQUENCE [LARGE SCALE GENOMIC DNA]</scope>
    <source>
        <strain evidence="3 4">4G-K13</strain>
    </source>
</reference>
<evidence type="ECO:0000313" key="4">
    <source>
        <dbReference type="Proteomes" id="UP000264702"/>
    </source>
</evidence>
<keyword evidence="1" id="KW-1133">Transmembrane helix</keyword>
<dbReference type="Pfam" id="PF09850">
    <property type="entry name" value="DotU"/>
    <property type="match status" value="1"/>
</dbReference>
<dbReference type="NCBIfam" id="TIGR03349">
    <property type="entry name" value="IV_VI_DotU"/>
    <property type="match status" value="1"/>
</dbReference>
<evidence type="ECO:0000313" key="3">
    <source>
        <dbReference type="EMBL" id="RFU17335.1"/>
    </source>
</evidence>
<gene>
    <name evidence="3" type="ORF">D0Y96_04005</name>
</gene>
<keyword evidence="1" id="KW-0472">Membrane</keyword>
<dbReference type="InterPro" id="IPR017732">
    <property type="entry name" value="T4/T6SS_DotU"/>
</dbReference>
<keyword evidence="1" id="KW-0812">Transmembrane</keyword>
<feature type="domain" description="Type IV / VI secretion system DotU" evidence="2">
    <location>
        <begin position="9"/>
        <end position="211"/>
    </location>
</feature>
<dbReference type="Proteomes" id="UP000264702">
    <property type="component" value="Unassembled WGS sequence"/>
</dbReference>
<sequence>MVPARVNSLALSFQEALTAILRVRFQRQQVQDSESFRTQMRRALQAAMQESRAMGYSSETVQMGVFAAVAYLDESVLNLQNPVFADWARRPLQEELFGGHMAGETFFLNLRNLLGQQDSAEVADALELYCLCLLMGYRGRYAFGDTGELHLLLRQAREKIQRVRGQMQMIPPSPVPEVKPPRAKDSWSRGLLITTCILAVLTLLAFGGFELALSSGISQIQTSSLVAR</sequence>
<evidence type="ECO:0000259" key="2">
    <source>
        <dbReference type="Pfam" id="PF09850"/>
    </source>
</evidence>
<dbReference type="InterPro" id="IPR038522">
    <property type="entry name" value="T4/T6SS_DotU_sf"/>
</dbReference>
<dbReference type="PANTHER" id="PTHR38033">
    <property type="entry name" value="MEMBRANE PROTEIN-RELATED"/>
    <property type="match status" value="1"/>
</dbReference>